<keyword evidence="3" id="KW-1185">Reference proteome</keyword>
<dbReference type="InterPro" id="IPR002734">
    <property type="entry name" value="RibDG_C"/>
</dbReference>
<dbReference type="EMBL" id="BMJJ01000001">
    <property type="protein sequence ID" value="GGD04863.1"/>
    <property type="molecule type" value="Genomic_DNA"/>
</dbReference>
<organism evidence="2 3">
    <name type="scientific">Aureimonas glaciei</name>
    <dbReference type="NCBI Taxonomy" id="1776957"/>
    <lineage>
        <taxon>Bacteria</taxon>
        <taxon>Pseudomonadati</taxon>
        <taxon>Pseudomonadota</taxon>
        <taxon>Alphaproteobacteria</taxon>
        <taxon>Hyphomicrobiales</taxon>
        <taxon>Aurantimonadaceae</taxon>
        <taxon>Aureimonas</taxon>
    </lineage>
</organism>
<proteinExistence type="predicted"/>
<dbReference type="Gene3D" id="3.40.430.10">
    <property type="entry name" value="Dihydrofolate Reductase, subunit A"/>
    <property type="match status" value="1"/>
</dbReference>
<dbReference type="AlphaFoldDB" id="A0A916XSQ0"/>
<reference evidence="2" key="1">
    <citation type="journal article" date="2014" name="Int. J. Syst. Evol. Microbiol.">
        <title>Complete genome sequence of Corynebacterium casei LMG S-19264T (=DSM 44701T), isolated from a smear-ripened cheese.</title>
        <authorList>
            <consortium name="US DOE Joint Genome Institute (JGI-PGF)"/>
            <person name="Walter F."/>
            <person name="Albersmeier A."/>
            <person name="Kalinowski J."/>
            <person name="Ruckert C."/>
        </authorList>
    </citation>
    <scope>NUCLEOTIDE SEQUENCE</scope>
    <source>
        <strain evidence="2">CGMCC 1.15493</strain>
    </source>
</reference>
<evidence type="ECO:0000313" key="3">
    <source>
        <dbReference type="Proteomes" id="UP000613160"/>
    </source>
</evidence>
<protein>
    <submittedName>
        <fullName evidence="2">Deaminase reductase</fullName>
    </submittedName>
</protein>
<feature type="domain" description="Bacterial bifunctional deaminase-reductase C-terminal" evidence="1">
    <location>
        <begin position="53"/>
        <end position="216"/>
    </location>
</feature>
<dbReference type="PANTHER" id="PTHR38011:SF11">
    <property type="entry name" value="2,5-DIAMINO-6-RIBOSYLAMINO-4(3H)-PYRIMIDINONE 5'-PHOSPHATE REDUCTASE"/>
    <property type="match status" value="1"/>
</dbReference>
<name>A0A916XSQ0_9HYPH</name>
<dbReference type="SUPFAM" id="SSF53597">
    <property type="entry name" value="Dihydrofolate reductase-like"/>
    <property type="match status" value="1"/>
</dbReference>
<dbReference type="Proteomes" id="UP000613160">
    <property type="component" value="Unassembled WGS sequence"/>
</dbReference>
<reference evidence="2" key="2">
    <citation type="submission" date="2020-09" db="EMBL/GenBank/DDBJ databases">
        <authorList>
            <person name="Sun Q."/>
            <person name="Zhou Y."/>
        </authorList>
    </citation>
    <scope>NUCLEOTIDE SEQUENCE</scope>
    <source>
        <strain evidence="2">CGMCC 1.15493</strain>
    </source>
</reference>
<evidence type="ECO:0000259" key="1">
    <source>
        <dbReference type="Pfam" id="PF01872"/>
    </source>
</evidence>
<dbReference type="PANTHER" id="PTHR38011">
    <property type="entry name" value="DIHYDROFOLATE REDUCTASE FAMILY PROTEIN (AFU_ORTHOLOGUE AFUA_8G06820)"/>
    <property type="match status" value="1"/>
</dbReference>
<dbReference type="Pfam" id="PF01872">
    <property type="entry name" value="RibD_C"/>
    <property type="match status" value="1"/>
</dbReference>
<evidence type="ECO:0000313" key="2">
    <source>
        <dbReference type="EMBL" id="GGD04863.1"/>
    </source>
</evidence>
<dbReference type="GO" id="GO:0009231">
    <property type="term" value="P:riboflavin biosynthetic process"/>
    <property type="evidence" value="ECO:0007669"/>
    <property type="project" value="InterPro"/>
</dbReference>
<comment type="caution">
    <text evidence="2">The sequence shown here is derived from an EMBL/GenBank/DDBJ whole genome shotgun (WGS) entry which is preliminary data.</text>
</comment>
<dbReference type="GO" id="GO:0008703">
    <property type="term" value="F:5-amino-6-(5-phosphoribosylamino)uracil reductase activity"/>
    <property type="evidence" value="ECO:0007669"/>
    <property type="project" value="InterPro"/>
</dbReference>
<gene>
    <name evidence="2" type="ORF">GCM10011335_04620</name>
</gene>
<accession>A0A916XSQ0</accession>
<dbReference type="InterPro" id="IPR024072">
    <property type="entry name" value="DHFR-like_dom_sf"/>
</dbReference>
<sequence length="223" mass="25056">MSNLAHAPRWPSSFVGVIRLLCLRDRTGWKAAASIGYDKKTFGGSHRVANLVFGMNLSLDGYVDHQKFAPGPALFRHWIAHVRNLTGSLYGRRMYEIMRYWDEDDPEWDAERRDFAAAWRRQPKWVVSRSLKAVGPNATLVADDLGGVVRGLKDELAGEISVSGPELARSLTELGLVDEYRLYFHPVVLGRGTPFFAGARPPLRLVTSDQMDEDVVRLTYVPA</sequence>
<dbReference type="InterPro" id="IPR050765">
    <property type="entry name" value="Riboflavin_Biosynth_HTPR"/>
</dbReference>